<comment type="caution">
    <text evidence="2">The sequence shown here is derived from an EMBL/GenBank/DDBJ whole genome shotgun (WGS) entry which is preliminary data.</text>
</comment>
<gene>
    <name evidence="2" type="ORF">IPN02_07585</name>
</gene>
<name>A0A936NAH5_9ACTN</name>
<organism evidence="2 3">
    <name type="scientific">Candidatus Neomicrothrix subdominans</name>
    <dbReference type="NCBI Taxonomy" id="2954438"/>
    <lineage>
        <taxon>Bacteria</taxon>
        <taxon>Bacillati</taxon>
        <taxon>Actinomycetota</taxon>
        <taxon>Acidimicrobiia</taxon>
        <taxon>Acidimicrobiales</taxon>
        <taxon>Microthrixaceae</taxon>
        <taxon>Candidatus Neomicrothrix</taxon>
    </lineage>
</organism>
<dbReference type="Proteomes" id="UP000727993">
    <property type="component" value="Unassembled WGS sequence"/>
</dbReference>
<sequence length="81" mass="8328">MVDQLQGSGRLGDSGVDDQLGDCQGVVNEPGRRLTPASSTVPFEQSVPDRADSVDMSGRSSSHPADPSVEADQQSVTGQAG</sequence>
<evidence type="ECO:0000313" key="2">
    <source>
        <dbReference type="EMBL" id="MBK9296690.1"/>
    </source>
</evidence>
<protein>
    <submittedName>
        <fullName evidence="2">Uncharacterized protein</fullName>
    </submittedName>
</protein>
<dbReference type="EMBL" id="JADJZA010000004">
    <property type="protein sequence ID" value="MBK9296690.1"/>
    <property type="molecule type" value="Genomic_DNA"/>
</dbReference>
<feature type="region of interest" description="Disordered" evidence="1">
    <location>
        <begin position="1"/>
        <end position="81"/>
    </location>
</feature>
<evidence type="ECO:0000256" key="1">
    <source>
        <dbReference type="SAM" id="MobiDB-lite"/>
    </source>
</evidence>
<evidence type="ECO:0000313" key="3">
    <source>
        <dbReference type="Proteomes" id="UP000727993"/>
    </source>
</evidence>
<proteinExistence type="predicted"/>
<dbReference type="AlphaFoldDB" id="A0A936NAH5"/>
<feature type="compositionally biased region" description="Polar residues" evidence="1">
    <location>
        <begin position="71"/>
        <end position="81"/>
    </location>
</feature>
<accession>A0A936NAH5</accession>
<reference evidence="2 3" key="1">
    <citation type="submission" date="2020-10" db="EMBL/GenBank/DDBJ databases">
        <title>Connecting structure to function with the recovery of over 1000 high-quality activated sludge metagenome-assembled genomes encoding full-length rRNA genes using long-read sequencing.</title>
        <authorList>
            <person name="Singleton C.M."/>
            <person name="Petriglieri F."/>
            <person name="Kristensen J.M."/>
            <person name="Kirkegaard R.H."/>
            <person name="Michaelsen T.Y."/>
            <person name="Andersen M.H."/>
            <person name="Karst S.M."/>
            <person name="Dueholm M.S."/>
            <person name="Nielsen P.H."/>
            <person name="Albertsen M."/>
        </authorList>
    </citation>
    <scope>NUCLEOTIDE SEQUENCE [LARGE SCALE GENOMIC DNA]</scope>
    <source>
        <strain evidence="2">Lyne_18-Q3-R50-59_MAXAC.006</strain>
    </source>
</reference>